<proteinExistence type="predicted"/>
<sequence>MTEARQLALALPHPPQLGRADFLPGAANAAGLALVDSYPDWPNRVAILIGPAGAGKSHLGAIWREESGASAVAATALATVDLGALLAGGAVLVEAIDAPEVDQRALFHLLNLVRERSAFAVLTSRTAPADIGFDLPDLASRLRAAVPVTLHAPDDELLERVMLKLFADRQIAVDPSLVSYLSRRMERSFEAGSRIVAALDAEALAEGRPVTRQLAARVLQRLGADPA</sequence>
<accession>A0ABU0M2J8</accession>
<evidence type="ECO:0000313" key="1">
    <source>
        <dbReference type="EMBL" id="MDQ0515187.1"/>
    </source>
</evidence>
<dbReference type="PANTHER" id="PTHR30050">
    <property type="entry name" value="CHROMOSOMAL REPLICATION INITIATOR PROTEIN DNAA"/>
    <property type="match status" value="1"/>
</dbReference>
<dbReference type="Gene3D" id="1.10.8.60">
    <property type="match status" value="1"/>
</dbReference>
<dbReference type="PANTHER" id="PTHR30050:SF5">
    <property type="entry name" value="DNAA REGULATORY INACTIVATOR HDA"/>
    <property type="match status" value="1"/>
</dbReference>
<name>A0ABU0M2J8_9HYPH</name>
<dbReference type="InterPro" id="IPR027417">
    <property type="entry name" value="P-loop_NTPase"/>
</dbReference>
<dbReference type="Proteomes" id="UP001223743">
    <property type="component" value="Unassembled WGS sequence"/>
</dbReference>
<reference evidence="1 2" key="1">
    <citation type="submission" date="2023-07" db="EMBL/GenBank/DDBJ databases">
        <title>Genomic Encyclopedia of Type Strains, Phase IV (KMG-IV): sequencing the most valuable type-strain genomes for metagenomic binning, comparative biology and taxonomic classification.</title>
        <authorList>
            <person name="Goeker M."/>
        </authorList>
    </citation>
    <scope>NUCLEOTIDE SEQUENCE [LARGE SCALE GENOMIC DNA]</scope>
    <source>
        <strain evidence="1 2">B1-1</strain>
    </source>
</reference>
<evidence type="ECO:0000313" key="2">
    <source>
        <dbReference type="Proteomes" id="UP001223743"/>
    </source>
</evidence>
<dbReference type="RefSeq" id="WP_266281289.1">
    <property type="nucleotide sequence ID" value="NZ_JAPKNF010000001.1"/>
</dbReference>
<dbReference type="Gene3D" id="3.40.50.300">
    <property type="entry name" value="P-loop containing nucleotide triphosphate hydrolases"/>
    <property type="match status" value="1"/>
</dbReference>
<organism evidence="1 2">
    <name type="scientific">Kaistia geumhonensis</name>
    <dbReference type="NCBI Taxonomy" id="410839"/>
    <lineage>
        <taxon>Bacteria</taxon>
        <taxon>Pseudomonadati</taxon>
        <taxon>Pseudomonadota</taxon>
        <taxon>Alphaproteobacteria</taxon>
        <taxon>Hyphomicrobiales</taxon>
        <taxon>Kaistiaceae</taxon>
        <taxon>Kaistia</taxon>
    </lineage>
</organism>
<keyword evidence="2" id="KW-1185">Reference proteome</keyword>
<dbReference type="EMBL" id="JAUSWJ010000001">
    <property type="protein sequence ID" value="MDQ0515187.1"/>
    <property type="molecule type" value="Genomic_DNA"/>
</dbReference>
<gene>
    <name evidence="1" type="ORF">QO015_000800</name>
</gene>
<protein>
    <submittedName>
        <fullName evidence="1">Chromosomal replication initiation ATPase DnaA</fullName>
    </submittedName>
</protein>
<dbReference type="SUPFAM" id="SSF52540">
    <property type="entry name" value="P-loop containing nucleoside triphosphate hydrolases"/>
    <property type="match status" value="1"/>
</dbReference>
<comment type="caution">
    <text evidence="1">The sequence shown here is derived from an EMBL/GenBank/DDBJ whole genome shotgun (WGS) entry which is preliminary data.</text>
</comment>